<name>A0AAC8YEQ7_9ACTN</name>
<evidence type="ECO:0000313" key="5">
    <source>
        <dbReference type="EMBL" id="AOZ46767.1"/>
    </source>
</evidence>
<accession>A0AAC8YEQ7</accession>
<keyword evidence="2" id="KW-0813">Transport</keyword>
<evidence type="ECO:0000256" key="2">
    <source>
        <dbReference type="RuleBase" id="RU003685"/>
    </source>
</evidence>
<sequence>MPDDFNRLLTVGSVPPPSSALEAVHIDLGPDHPTRPGLVTIPVLVEEGSLTRAKVEIGYLHRGPEKLFEARDYRQLIMLASRHDWQAPFVGELGAALVVERAMGLVCPPRVTWIRTLLLEFSRISSHLAFLSWLPYAAHDTGTSHALHASLASSHILWEKLTGNRVHPMVTRIGGISVDVDSGWSDLLLEWLGEAAVLGESLQQILNSPEMRRRTRGIAALGPDDVDAFGLSGPVARAAGVPLDERHQPGHLAHDDLSPAPVDAPTDGDTFSRFSWLIAEIAQSADLCRQVLGILPGVEGPLDTHLPTVVRAPRGTTWSSLEAPWGTAGYLLVSNGGPTPGRLALRTPTFADVAALEHALPGTRLDDVPAAIASLGWTLGDLDK</sequence>
<feature type="domain" description="NADH-quinone oxidoreductase subunit D" evidence="3">
    <location>
        <begin position="157"/>
        <end position="302"/>
    </location>
</feature>
<dbReference type="Proteomes" id="UP000075221">
    <property type="component" value="Chromosome"/>
</dbReference>
<dbReference type="PANTHER" id="PTHR43485">
    <property type="entry name" value="HYDROGENASE-4 COMPONENT G"/>
    <property type="match status" value="1"/>
</dbReference>
<evidence type="ECO:0000313" key="6">
    <source>
        <dbReference type="Proteomes" id="UP000075221"/>
    </source>
</evidence>
<protein>
    <submittedName>
        <fullName evidence="4">NADH dehydrogenase</fullName>
    </submittedName>
</protein>
<dbReference type="PROSITE" id="PS00535">
    <property type="entry name" value="COMPLEX1_49K"/>
    <property type="match status" value="1"/>
</dbReference>
<dbReference type="InterPro" id="IPR001135">
    <property type="entry name" value="NADH_Q_OxRdtase_suD"/>
</dbReference>
<proteinExistence type="inferred from homology"/>
<dbReference type="GO" id="GO:0051287">
    <property type="term" value="F:NAD binding"/>
    <property type="evidence" value="ECO:0007669"/>
    <property type="project" value="InterPro"/>
</dbReference>
<keyword evidence="2" id="KW-0520">NAD</keyword>
<dbReference type="GO" id="GO:0048038">
    <property type="term" value="F:quinone binding"/>
    <property type="evidence" value="ECO:0007669"/>
    <property type="project" value="InterPro"/>
</dbReference>
<gene>
    <name evidence="5" type="ORF">A8L58_08720</name>
    <name evidence="4" type="ORF">AXH35_07260</name>
</gene>
<evidence type="ECO:0000259" key="3">
    <source>
        <dbReference type="Pfam" id="PF00346"/>
    </source>
</evidence>
<dbReference type="SUPFAM" id="SSF56762">
    <property type="entry name" value="HydB/Nqo4-like"/>
    <property type="match status" value="1"/>
</dbReference>
<dbReference type="GO" id="GO:0016651">
    <property type="term" value="F:oxidoreductase activity, acting on NAD(P)H"/>
    <property type="evidence" value="ECO:0007669"/>
    <property type="project" value="InterPro"/>
</dbReference>
<dbReference type="InterPro" id="IPR029014">
    <property type="entry name" value="NiFe-Hase_large"/>
</dbReference>
<dbReference type="Proteomes" id="UP000178666">
    <property type="component" value="Chromosome"/>
</dbReference>
<evidence type="ECO:0000313" key="7">
    <source>
        <dbReference type="Proteomes" id="UP000178666"/>
    </source>
</evidence>
<reference evidence="4 6" key="2">
    <citation type="submission" date="2016-02" db="EMBL/GenBank/DDBJ databases">
        <title>Complete Genome Sequence of Propionibacterium acidipropionici ATCC 55737.</title>
        <authorList>
            <person name="Luna Flores C.H."/>
            <person name="Nielsen L.K."/>
            <person name="Marcellin E."/>
        </authorList>
    </citation>
    <scope>NUCLEOTIDE SEQUENCE [LARGE SCALE GENOMIC DNA]</scope>
    <source>
        <strain evidence="4 6">ATCC 55737</strain>
    </source>
</reference>
<dbReference type="EMBL" id="CP015970">
    <property type="protein sequence ID" value="AOZ46767.1"/>
    <property type="molecule type" value="Genomic_DNA"/>
</dbReference>
<dbReference type="Gene3D" id="1.10.645.10">
    <property type="entry name" value="Cytochrome-c3 Hydrogenase, chain B"/>
    <property type="match status" value="1"/>
</dbReference>
<keyword evidence="1" id="KW-0560">Oxidoreductase</keyword>
<dbReference type="Pfam" id="PF00346">
    <property type="entry name" value="Complex1_49kDa"/>
    <property type="match status" value="2"/>
</dbReference>
<feature type="domain" description="NADH-quinone oxidoreductase subunit D" evidence="3">
    <location>
        <begin position="310"/>
        <end position="384"/>
    </location>
</feature>
<dbReference type="RefSeq" id="WP_062819432.1">
    <property type="nucleotide sequence ID" value="NZ_CP014352.1"/>
</dbReference>
<comment type="similarity">
    <text evidence="2">Belongs to the complex I 49 kDa subunit family.</text>
</comment>
<evidence type="ECO:0000256" key="1">
    <source>
        <dbReference type="ARBA" id="ARBA00023002"/>
    </source>
</evidence>
<keyword evidence="2" id="KW-1278">Translocase</keyword>
<dbReference type="InterPro" id="IPR052197">
    <property type="entry name" value="ComplexI_49kDa-like"/>
</dbReference>
<organism evidence="4 6">
    <name type="scientific">Acidipropionibacterium acidipropionici</name>
    <dbReference type="NCBI Taxonomy" id="1748"/>
    <lineage>
        <taxon>Bacteria</taxon>
        <taxon>Bacillati</taxon>
        <taxon>Actinomycetota</taxon>
        <taxon>Actinomycetes</taxon>
        <taxon>Propionibacteriales</taxon>
        <taxon>Propionibacteriaceae</taxon>
        <taxon>Acidipropionibacterium</taxon>
    </lineage>
</organism>
<dbReference type="InterPro" id="IPR014029">
    <property type="entry name" value="NADH_UbQ_OxRdtase_49kDa_CS"/>
</dbReference>
<reference evidence="5 7" key="1">
    <citation type="journal article" date="2016" name="Plant Dis.">
        <title>Improved production of propionic acid using genome shuffling.</title>
        <authorList>
            <person name="Luna-Flores C.H."/>
            <person name="Palfreyman R.W."/>
            <person name="Kromer J.O."/>
            <person name="Nielsen L.K."/>
            <person name="Marcellin E."/>
        </authorList>
    </citation>
    <scope>NUCLEOTIDE SEQUENCE [LARGE SCALE GENOMIC DNA]</scope>
    <source>
        <strain evidence="5 7">F3E8</strain>
    </source>
</reference>
<dbReference type="EMBL" id="CP014352">
    <property type="protein sequence ID" value="AMS05287.1"/>
    <property type="molecule type" value="Genomic_DNA"/>
</dbReference>
<evidence type="ECO:0000313" key="4">
    <source>
        <dbReference type="EMBL" id="AMS05287.1"/>
    </source>
</evidence>
<keyword evidence="7" id="KW-1185">Reference proteome</keyword>
<dbReference type="AlphaFoldDB" id="A0AAC8YEQ7"/>
<dbReference type="PANTHER" id="PTHR43485:SF1">
    <property type="entry name" value="FORMATE HYDROGENLYASE SUBUNIT 5-RELATED"/>
    <property type="match status" value="1"/>
</dbReference>